<evidence type="ECO:0000256" key="9">
    <source>
        <dbReference type="ARBA" id="ARBA00023242"/>
    </source>
</evidence>
<accession>A0A8J9X527</accession>
<gene>
    <name evidence="12" type="ORF">PTTT1_LOCUS31619</name>
</gene>
<evidence type="ECO:0000256" key="6">
    <source>
        <dbReference type="ARBA" id="ARBA00022824"/>
    </source>
</evidence>
<dbReference type="GO" id="GO:0005637">
    <property type="term" value="C:nuclear inner membrane"/>
    <property type="evidence" value="ECO:0007669"/>
    <property type="project" value="TreeGrafter"/>
</dbReference>
<proteinExistence type="inferred from homology"/>
<evidence type="ECO:0000256" key="4">
    <source>
        <dbReference type="ARBA" id="ARBA00006627"/>
    </source>
</evidence>
<feature type="transmembrane region" description="Helical" evidence="11">
    <location>
        <begin position="38"/>
        <end position="59"/>
    </location>
</feature>
<dbReference type="PANTHER" id="PTHR13416">
    <property type="match status" value="1"/>
</dbReference>
<name>A0A8J9X527_PHATR</name>
<dbReference type="EMBL" id="OU594963">
    <property type="protein sequence ID" value="CAG9286224.1"/>
    <property type="molecule type" value="Genomic_DNA"/>
</dbReference>
<keyword evidence="7 11" id="KW-1133">Transmembrane helix</keyword>
<dbReference type="GO" id="GO:0006629">
    <property type="term" value="P:lipid metabolic process"/>
    <property type="evidence" value="ECO:0007669"/>
    <property type="project" value="TreeGrafter"/>
</dbReference>
<evidence type="ECO:0000256" key="1">
    <source>
        <dbReference type="ARBA" id="ARBA00004127"/>
    </source>
</evidence>
<sequence length="498" mass="55044">MPDEELGAFPTQDRGINGQDDVDRDLTKANNESCCARLRLGGVVVGLFLFVGCSVALFWNEGRSVRRDKDLNDGKNVVVETTLQDFGNRTAATERFQNKLIHITGPLTANTTLTDPVFGVSSLGAAGASTPEGAALKLRRSVDMLQWSEQRTTNSNSDGKGSQRTTYSYSSVWSNTLIDSSRFQRRQTPENPKSFPFESWQASADPILLGNRIPLSSAVANRVNWYTNPTTGVDFLPSIASLPIDSTKRQRLEVLNDQHFGKKGYFYHNLNLVSSSNPEIGDCRIAFEIVQPDTVSIVAFYATPGQTLNPYSTDRGGTILFLKRGTFSAAEMFAEAEAENKQLTWLIRVLGFVGMFVSVLLILQPVANFIEILPCGVGDFMAGTMKCCVFPTVAFIITFPLSLLIISLAWVVYRPAIAIPVAVAAFGFLVYGCRQSRRKRNKLQAQQEQQTSSTHIDNYDLHLSQGQQATSVHIGIEPETKAEPDVILYEPYKPEWSK</sequence>
<evidence type="ECO:0000256" key="3">
    <source>
        <dbReference type="ARBA" id="ARBA00004586"/>
    </source>
</evidence>
<dbReference type="Pfam" id="PF07787">
    <property type="entry name" value="TMEM43"/>
    <property type="match status" value="1"/>
</dbReference>
<dbReference type="InterPro" id="IPR012430">
    <property type="entry name" value="TMEM43_fam"/>
</dbReference>
<dbReference type="PANTHER" id="PTHR13416:SF2">
    <property type="entry name" value="TRANSMEMBRANE PROTEIN 43"/>
    <property type="match status" value="1"/>
</dbReference>
<feature type="transmembrane region" description="Helical" evidence="11">
    <location>
        <begin position="416"/>
        <end position="433"/>
    </location>
</feature>
<keyword evidence="8 11" id="KW-0472">Membrane</keyword>
<protein>
    <recommendedName>
        <fullName evidence="13">Transmembrane protein</fullName>
    </recommendedName>
</protein>
<comment type="similarity">
    <text evidence="4">Belongs to the TMEM43 family.</text>
</comment>
<evidence type="ECO:0000256" key="8">
    <source>
        <dbReference type="ARBA" id="ARBA00023136"/>
    </source>
</evidence>
<evidence type="ECO:0008006" key="13">
    <source>
        <dbReference type="Google" id="ProtNLM"/>
    </source>
</evidence>
<evidence type="ECO:0000256" key="7">
    <source>
        <dbReference type="ARBA" id="ARBA00022989"/>
    </source>
</evidence>
<dbReference type="GO" id="GO:0005789">
    <property type="term" value="C:endoplasmic reticulum membrane"/>
    <property type="evidence" value="ECO:0007669"/>
    <property type="project" value="UniProtKB-SubCell"/>
</dbReference>
<organism evidence="12">
    <name type="scientific">Phaeodactylum tricornutum</name>
    <name type="common">Diatom</name>
    <dbReference type="NCBI Taxonomy" id="2850"/>
    <lineage>
        <taxon>Eukaryota</taxon>
        <taxon>Sar</taxon>
        <taxon>Stramenopiles</taxon>
        <taxon>Ochrophyta</taxon>
        <taxon>Bacillariophyta</taxon>
        <taxon>Bacillariophyceae</taxon>
        <taxon>Bacillariophycidae</taxon>
        <taxon>Naviculales</taxon>
        <taxon>Phaeodactylaceae</taxon>
        <taxon>Phaeodactylum</taxon>
    </lineage>
</organism>
<evidence type="ECO:0000256" key="5">
    <source>
        <dbReference type="ARBA" id="ARBA00022692"/>
    </source>
</evidence>
<evidence type="ECO:0000256" key="10">
    <source>
        <dbReference type="SAM" id="MobiDB-lite"/>
    </source>
</evidence>
<keyword evidence="9" id="KW-0539">Nucleus</keyword>
<dbReference type="GO" id="GO:0071763">
    <property type="term" value="P:nuclear membrane organization"/>
    <property type="evidence" value="ECO:0007669"/>
    <property type="project" value="TreeGrafter"/>
</dbReference>
<keyword evidence="6" id="KW-0256">Endoplasmic reticulum</keyword>
<dbReference type="AlphaFoldDB" id="A0A8J9X527"/>
<comment type="subcellular location">
    <subcellularLocation>
        <location evidence="1">Endomembrane system</location>
        <topology evidence="1">Multi-pass membrane protein</topology>
    </subcellularLocation>
    <subcellularLocation>
        <location evidence="3">Endoplasmic reticulum membrane</location>
    </subcellularLocation>
    <subcellularLocation>
        <location evidence="2">Nucleus envelope</location>
    </subcellularLocation>
</comment>
<dbReference type="Proteomes" id="UP000836788">
    <property type="component" value="Chromosome 22"/>
</dbReference>
<evidence type="ECO:0000256" key="11">
    <source>
        <dbReference type="SAM" id="Phobius"/>
    </source>
</evidence>
<keyword evidence="5 11" id="KW-0812">Transmembrane</keyword>
<evidence type="ECO:0000256" key="2">
    <source>
        <dbReference type="ARBA" id="ARBA00004259"/>
    </source>
</evidence>
<evidence type="ECO:0000313" key="12">
    <source>
        <dbReference type="EMBL" id="CAG9286224.1"/>
    </source>
</evidence>
<feature type="region of interest" description="Disordered" evidence="10">
    <location>
        <begin position="1"/>
        <end position="20"/>
    </location>
</feature>
<feature type="transmembrane region" description="Helical" evidence="11">
    <location>
        <begin position="388"/>
        <end position="410"/>
    </location>
</feature>
<reference evidence="12" key="1">
    <citation type="submission" date="2022-02" db="EMBL/GenBank/DDBJ databases">
        <authorList>
            <person name="Giguere J D."/>
        </authorList>
    </citation>
    <scope>NUCLEOTIDE SEQUENCE</scope>
    <source>
        <strain evidence="12">CCAP 1055/1</strain>
    </source>
</reference>